<dbReference type="STRING" id="8005.ENSEEEP00000002117"/>
<comment type="function">
    <text evidence="7">Endothelins are endothelium-derived vasoconstrictor peptides. Probable ligand for G-protein coupled receptors EDNRA and EDNRB which activates PTK2B, BCAR1, BCAR3 and, GTPases RAP1 and RHOA cascade in glomerular mesangial cells. Also binds the DEAR/FBXW7-AS1 receptor. Promotes mesenteric arterial wall remodeling via activation of ROCK signaling and subsequent colocalization of NFATC3 with F-actin filaments. NFATC3 then translocates to the nucleus where it subsequently promotes the transcription of the smooth muscle hypertrophy and differentiation marker ACTA2.</text>
</comment>
<feature type="chain" id="PRO_5044185427" description="Endothelin-1" evidence="8">
    <location>
        <begin position="21"/>
        <end position="118"/>
    </location>
</feature>
<dbReference type="InterPro" id="IPR019764">
    <property type="entry name" value="Endothelin_toxin_CS"/>
</dbReference>
<reference evidence="10" key="3">
    <citation type="submission" date="2020-05" db="EMBL/GenBank/DDBJ databases">
        <title>Electrophorus electricus (electric eel) genome, fEleEle1, primary haplotype.</title>
        <authorList>
            <person name="Myers G."/>
            <person name="Meyer A."/>
            <person name="Fedrigo O."/>
            <person name="Formenti G."/>
            <person name="Rhie A."/>
            <person name="Tracey A."/>
            <person name="Sims Y."/>
            <person name="Jarvis E.D."/>
        </authorList>
    </citation>
    <scope>NUCLEOTIDE SEQUENCE [LARGE SCALE GENOMIC DNA]</scope>
</reference>
<dbReference type="PANTHER" id="PTHR13874:SF10">
    <property type="entry name" value="ENDOTHELIN-1"/>
    <property type="match status" value="1"/>
</dbReference>
<reference evidence="11" key="2">
    <citation type="journal article" date="2017" name="Sci. Adv.">
        <title>A tail of two voltages: Proteomic comparison of the three electric organs of the electric eel.</title>
        <authorList>
            <person name="Traeger L.L."/>
            <person name="Sabat G."/>
            <person name="Barrett-Wilt G.A."/>
            <person name="Wells G.B."/>
            <person name="Sussman M.R."/>
        </authorList>
    </citation>
    <scope>NUCLEOTIDE SEQUENCE [LARGE SCALE GENOMIC DNA]</scope>
</reference>
<keyword evidence="4" id="KW-0838">Vasoactive</keyword>
<keyword evidence="8" id="KW-0732">Signal</keyword>
<dbReference type="InterPro" id="IPR001928">
    <property type="entry name" value="Endothln-like_toxin"/>
</dbReference>
<name>A0A4W4DS56_ELEEL</name>
<evidence type="ECO:0000256" key="1">
    <source>
        <dbReference type="ARBA" id="ARBA00004613"/>
    </source>
</evidence>
<evidence type="ECO:0000259" key="9">
    <source>
        <dbReference type="SMART" id="SM00272"/>
    </source>
</evidence>
<organism evidence="10 11">
    <name type="scientific">Electrophorus electricus</name>
    <name type="common">Electric eel</name>
    <name type="synonym">Gymnotus electricus</name>
    <dbReference type="NCBI Taxonomy" id="8005"/>
    <lineage>
        <taxon>Eukaryota</taxon>
        <taxon>Metazoa</taxon>
        <taxon>Chordata</taxon>
        <taxon>Craniata</taxon>
        <taxon>Vertebrata</taxon>
        <taxon>Euteleostomi</taxon>
        <taxon>Actinopterygii</taxon>
        <taxon>Neopterygii</taxon>
        <taxon>Teleostei</taxon>
        <taxon>Ostariophysi</taxon>
        <taxon>Gymnotiformes</taxon>
        <taxon>Gymnotoidei</taxon>
        <taxon>Gymnotidae</taxon>
        <taxon>Electrophorus</taxon>
    </lineage>
</organism>
<evidence type="ECO:0000256" key="8">
    <source>
        <dbReference type="SAM" id="SignalP"/>
    </source>
</evidence>
<evidence type="ECO:0000256" key="3">
    <source>
        <dbReference type="ARBA" id="ARBA00022525"/>
    </source>
</evidence>
<reference evidence="11" key="1">
    <citation type="journal article" date="2014" name="Science">
        <title>Nonhuman genetics. Genomic basis for the convergent evolution of electric organs.</title>
        <authorList>
            <person name="Gallant J.R."/>
            <person name="Traeger L.L."/>
            <person name="Volkening J.D."/>
            <person name="Moffett H."/>
            <person name="Chen P.H."/>
            <person name="Novina C.D."/>
            <person name="Phillips G.N.Jr."/>
            <person name="Anand R."/>
            <person name="Wells G.B."/>
            <person name="Pinch M."/>
            <person name="Guth R."/>
            <person name="Unguez G.A."/>
            <person name="Albert J.S."/>
            <person name="Zakon H.H."/>
            <person name="Samanta M.P."/>
            <person name="Sussman M.R."/>
        </authorList>
    </citation>
    <scope>NUCLEOTIDE SEQUENCE [LARGE SCALE GENOMIC DNA]</scope>
</reference>
<evidence type="ECO:0000256" key="5">
    <source>
        <dbReference type="ARBA" id="ARBA00023322"/>
    </source>
</evidence>
<dbReference type="Proteomes" id="UP000314983">
    <property type="component" value="Chromosome 8"/>
</dbReference>
<evidence type="ECO:0000256" key="2">
    <source>
        <dbReference type="ARBA" id="ARBA00010959"/>
    </source>
</evidence>
<dbReference type="GO" id="GO:0031708">
    <property type="term" value="F:endothelin B receptor binding"/>
    <property type="evidence" value="ECO:0007669"/>
    <property type="project" value="TreeGrafter"/>
</dbReference>
<keyword evidence="11" id="KW-1185">Reference proteome</keyword>
<proteinExistence type="inferred from homology"/>
<dbReference type="GO" id="GO:0005179">
    <property type="term" value="F:hormone activity"/>
    <property type="evidence" value="ECO:0007669"/>
    <property type="project" value="TreeGrafter"/>
</dbReference>
<dbReference type="GO" id="GO:0006874">
    <property type="term" value="P:intracellular calcium ion homeostasis"/>
    <property type="evidence" value="ECO:0007669"/>
    <property type="project" value="TreeGrafter"/>
</dbReference>
<feature type="signal peptide" evidence="8">
    <location>
        <begin position="1"/>
        <end position="20"/>
    </location>
</feature>
<evidence type="ECO:0000256" key="7">
    <source>
        <dbReference type="ARBA" id="ARBA00046081"/>
    </source>
</evidence>
<reference evidence="10" key="5">
    <citation type="submission" date="2025-09" db="UniProtKB">
        <authorList>
            <consortium name="Ensembl"/>
        </authorList>
    </citation>
    <scope>IDENTIFICATION</scope>
</reference>
<keyword evidence="5" id="KW-0839">Vasoconstrictor</keyword>
<dbReference type="AlphaFoldDB" id="A0A4W4DS56"/>
<dbReference type="Ensembl" id="ENSEEET00000002157.2">
    <property type="protein sequence ID" value="ENSEEEP00000002117.2"/>
    <property type="gene ID" value="ENSEEEG00000001300.2"/>
</dbReference>
<sequence>MELRLFFPMLSMLSSGIVHTAIPASLGEGAGSSIIARHPRTKRCSCATFLDKECVYFCHLDIIWVNTPERTVSYGLGNAPRKKRSVEGSRATEIPRCKCTDSSDSTCSLFCHTDKETR</sequence>
<comment type="similarity">
    <text evidence="2">Belongs to the endothelin/sarafotoxin family.</text>
</comment>
<evidence type="ECO:0000256" key="4">
    <source>
        <dbReference type="ARBA" id="ARBA00022858"/>
    </source>
</evidence>
<dbReference type="GO" id="GO:0003100">
    <property type="term" value="P:regulation of systemic arterial blood pressure by endothelin"/>
    <property type="evidence" value="ECO:0007669"/>
    <property type="project" value="TreeGrafter"/>
</dbReference>
<keyword evidence="3" id="KW-0964">Secreted</keyword>
<protein>
    <recommendedName>
        <fullName evidence="6">Endothelin-1</fullName>
    </recommendedName>
</protein>
<dbReference type="PRINTS" id="PR00365">
    <property type="entry name" value="ENDOTHELIN"/>
</dbReference>
<dbReference type="GO" id="GO:0019229">
    <property type="term" value="P:regulation of vasoconstriction"/>
    <property type="evidence" value="ECO:0007669"/>
    <property type="project" value="InterPro"/>
</dbReference>
<dbReference type="PANTHER" id="PTHR13874">
    <property type="entry name" value="ENDOTHELIN"/>
    <property type="match status" value="1"/>
</dbReference>
<reference evidence="10" key="4">
    <citation type="submission" date="2025-08" db="UniProtKB">
        <authorList>
            <consortium name="Ensembl"/>
        </authorList>
    </citation>
    <scope>IDENTIFICATION</scope>
</reference>
<dbReference type="GO" id="GO:0005615">
    <property type="term" value="C:extracellular space"/>
    <property type="evidence" value="ECO:0007669"/>
    <property type="project" value="TreeGrafter"/>
</dbReference>
<dbReference type="Pfam" id="PF00322">
    <property type="entry name" value="Endothelin"/>
    <property type="match status" value="1"/>
</dbReference>
<evidence type="ECO:0000313" key="10">
    <source>
        <dbReference type="Ensembl" id="ENSEEEP00000002117.2"/>
    </source>
</evidence>
<dbReference type="PROSITE" id="PS00270">
    <property type="entry name" value="ENDOTHELIN"/>
    <property type="match status" value="2"/>
</dbReference>
<dbReference type="GO" id="GO:0014826">
    <property type="term" value="P:vein smooth muscle contraction"/>
    <property type="evidence" value="ECO:0007669"/>
    <property type="project" value="TreeGrafter"/>
</dbReference>
<feature type="domain" description="Endothelin-like toxin" evidence="9">
    <location>
        <begin position="96"/>
        <end position="117"/>
    </location>
</feature>
<feature type="domain" description="Endothelin-like toxin" evidence="9">
    <location>
        <begin position="43"/>
        <end position="64"/>
    </location>
</feature>
<evidence type="ECO:0000313" key="11">
    <source>
        <dbReference type="Proteomes" id="UP000314983"/>
    </source>
</evidence>
<evidence type="ECO:0000256" key="6">
    <source>
        <dbReference type="ARBA" id="ARBA00040197"/>
    </source>
</evidence>
<dbReference type="InterPro" id="IPR020475">
    <property type="entry name" value="Endothelin"/>
</dbReference>
<dbReference type="GeneTree" id="ENSGT00950000183053"/>
<gene>
    <name evidence="10" type="primary">EDN1</name>
</gene>
<dbReference type="GO" id="GO:0031707">
    <property type="term" value="F:endothelin A receptor binding"/>
    <property type="evidence" value="ECO:0007669"/>
    <property type="project" value="TreeGrafter"/>
</dbReference>
<accession>A0A4W4DS56</accession>
<dbReference type="SMART" id="SM00272">
    <property type="entry name" value="END"/>
    <property type="match status" value="2"/>
</dbReference>
<comment type="subcellular location">
    <subcellularLocation>
        <location evidence="1">Secreted</location>
    </subcellularLocation>
</comment>